<dbReference type="EMBL" id="JBHMEP010000001">
    <property type="protein sequence ID" value="MFB9133828.1"/>
    <property type="molecule type" value="Genomic_DNA"/>
</dbReference>
<dbReference type="InterPro" id="IPR050465">
    <property type="entry name" value="UPF0194_transport"/>
</dbReference>
<feature type="chain" id="PRO_5046515519" evidence="4">
    <location>
        <begin position="25"/>
        <end position="322"/>
    </location>
</feature>
<gene>
    <name evidence="6" type="ORF">ACFFUV_02460</name>
</gene>
<dbReference type="RefSeq" id="WP_390189423.1">
    <property type="nucleotide sequence ID" value="NZ_JBHMEP010000001.1"/>
</dbReference>
<dbReference type="PANTHER" id="PTHR32347">
    <property type="entry name" value="EFFLUX SYSTEM COMPONENT YKNX-RELATED"/>
    <property type="match status" value="1"/>
</dbReference>
<accession>A0ABV5HHW4</accession>
<feature type="domain" description="YbhG-like alpha-helical hairpin" evidence="5">
    <location>
        <begin position="78"/>
        <end position="195"/>
    </location>
</feature>
<feature type="signal peptide" evidence="4">
    <location>
        <begin position="1"/>
        <end position="24"/>
    </location>
</feature>
<protein>
    <submittedName>
        <fullName evidence="6">HlyD family secretion protein</fullName>
    </submittedName>
</protein>
<proteinExistence type="predicted"/>
<evidence type="ECO:0000256" key="1">
    <source>
        <dbReference type="ARBA" id="ARBA00004196"/>
    </source>
</evidence>
<evidence type="ECO:0000256" key="3">
    <source>
        <dbReference type="SAM" id="Coils"/>
    </source>
</evidence>
<evidence type="ECO:0000259" key="5">
    <source>
        <dbReference type="Pfam" id="PF25881"/>
    </source>
</evidence>
<dbReference type="Gene3D" id="2.40.30.170">
    <property type="match status" value="1"/>
</dbReference>
<name>A0ABV5HHW4_9VIBR</name>
<dbReference type="Gene3D" id="1.10.287.470">
    <property type="entry name" value="Helix hairpin bin"/>
    <property type="match status" value="1"/>
</dbReference>
<comment type="subcellular location">
    <subcellularLocation>
        <location evidence="1">Cell envelope</location>
    </subcellularLocation>
</comment>
<organism evidence="6 7">
    <name type="scientific">Vibrio olivae</name>
    <dbReference type="NCBI Taxonomy" id="1243002"/>
    <lineage>
        <taxon>Bacteria</taxon>
        <taxon>Pseudomonadati</taxon>
        <taxon>Pseudomonadota</taxon>
        <taxon>Gammaproteobacteria</taxon>
        <taxon>Vibrionales</taxon>
        <taxon>Vibrionaceae</taxon>
        <taxon>Vibrio</taxon>
    </lineage>
</organism>
<dbReference type="InterPro" id="IPR059052">
    <property type="entry name" value="HH_YbhG-like"/>
</dbReference>
<dbReference type="Proteomes" id="UP001589645">
    <property type="component" value="Unassembled WGS sequence"/>
</dbReference>
<dbReference type="PANTHER" id="PTHR32347:SF29">
    <property type="entry name" value="UPF0194 MEMBRANE PROTEIN YBHG"/>
    <property type="match status" value="1"/>
</dbReference>
<evidence type="ECO:0000256" key="2">
    <source>
        <dbReference type="ARBA" id="ARBA00023054"/>
    </source>
</evidence>
<keyword evidence="4" id="KW-0732">Signal</keyword>
<evidence type="ECO:0000256" key="4">
    <source>
        <dbReference type="SAM" id="SignalP"/>
    </source>
</evidence>
<keyword evidence="2 3" id="KW-0175">Coiled coil</keyword>
<comment type="caution">
    <text evidence="6">The sequence shown here is derived from an EMBL/GenBank/DDBJ whole genome shotgun (WGS) entry which is preliminary data.</text>
</comment>
<evidence type="ECO:0000313" key="6">
    <source>
        <dbReference type="EMBL" id="MFB9133828.1"/>
    </source>
</evidence>
<reference evidence="6 7" key="1">
    <citation type="submission" date="2024-09" db="EMBL/GenBank/DDBJ databases">
        <authorList>
            <person name="Sun Q."/>
            <person name="Mori K."/>
        </authorList>
    </citation>
    <scope>NUCLEOTIDE SEQUENCE [LARGE SCALE GENOMIC DNA]</scope>
    <source>
        <strain evidence="6 7">CECT 8064</strain>
    </source>
</reference>
<dbReference type="Pfam" id="PF25881">
    <property type="entry name" value="HH_YBHG"/>
    <property type="match status" value="1"/>
</dbReference>
<feature type="coiled-coil region" evidence="3">
    <location>
        <begin position="107"/>
        <end position="205"/>
    </location>
</feature>
<dbReference type="PROSITE" id="PS51257">
    <property type="entry name" value="PROKAR_LIPOPROTEIN"/>
    <property type="match status" value="1"/>
</dbReference>
<sequence length="322" mass="34979">MNVKSRRYLCIGVASLLLSSFISGCDQGGSEQALGVVERERITLTATANELIAALPIAEGSEIKQGQILVQLNQANQQAVVAKVSAQRDEAQAALSKLLNGERPEDIEQAKANLTNAQALLTDASKQYQRLKELVSRKLASPADLDNALAQRDAAQATYNAAQQNWKKLTQGYRQEDIDVAKAKLQAASEELKLQQQKLSELTVIATRDGILDSLPYHVGERVATHAVVAILQANSVPYARVYVAEPYIATLEVGGEVNVHVDGLDTVLKGIVRWISVEPAFTPYSSMSEQDRSRLVYLTEIDLPDAPARLPAGIPVQVDLE</sequence>
<dbReference type="SUPFAM" id="SSF111369">
    <property type="entry name" value="HlyD-like secretion proteins"/>
    <property type="match status" value="2"/>
</dbReference>
<evidence type="ECO:0000313" key="7">
    <source>
        <dbReference type="Proteomes" id="UP001589645"/>
    </source>
</evidence>
<keyword evidence="7" id="KW-1185">Reference proteome</keyword>